<dbReference type="EMBL" id="BPLR01012326">
    <property type="protein sequence ID" value="GIY53135.1"/>
    <property type="molecule type" value="Genomic_DNA"/>
</dbReference>
<evidence type="ECO:0000313" key="2">
    <source>
        <dbReference type="EMBL" id="GIY53135.1"/>
    </source>
</evidence>
<gene>
    <name evidence="2" type="ORF">CEXT_29701</name>
</gene>
<protein>
    <submittedName>
        <fullName evidence="2">Uncharacterized protein</fullName>
    </submittedName>
</protein>
<feature type="region of interest" description="Disordered" evidence="1">
    <location>
        <begin position="19"/>
        <end position="47"/>
    </location>
</feature>
<evidence type="ECO:0000256" key="1">
    <source>
        <dbReference type="SAM" id="MobiDB-lite"/>
    </source>
</evidence>
<organism evidence="2 3">
    <name type="scientific">Caerostris extrusa</name>
    <name type="common">Bark spider</name>
    <name type="synonym">Caerostris bankana</name>
    <dbReference type="NCBI Taxonomy" id="172846"/>
    <lineage>
        <taxon>Eukaryota</taxon>
        <taxon>Metazoa</taxon>
        <taxon>Ecdysozoa</taxon>
        <taxon>Arthropoda</taxon>
        <taxon>Chelicerata</taxon>
        <taxon>Arachnida</taxon>
        <taxon>Araneae</taxon>
        <taxon>Araneomorphae</taxon>
        <taxon>Entelegynae</taxon>
        <taxon>Araneoidea</taxon>
        <taxon>Araneidae</taxon>
        <taxon>Caerostris</taxon>
    </lineage>
</organism>
<feature type="compositionally biased region" description="Basic and acidic residues" evidence="1">
    <location>
        <begin position="29"/>
        <end position="41"/>
    </location>
</feature>
<name>A0AAV4U5W3_CAEEX</name>
<comment type="caution">
    <text evidence="2">The sequence shown here is derived from an EMBL/GenBank/DDBJ whole genome shotgun (WGS) entry which is preliminary data.</text>
</comment>
<keyword evidence="3" id="KW-1185">Reference proteome</keyword>
<evidence type="ECO:0000313" key="3">
    <source>
        <dbReference type="Proteomes" id="UP001054945"/>
    </source>
</evidence>
<dbReference type="Proteomes" id="UP001054945">
    <property type="component" value="Unassembled WGS sequence"/>
</dbReference>
<reference evidence="2 3" key="1">
    <citation type="submission" date="2021-06" db="EMBL/GenBank/DDBJ databases">
        <title>Caerostris extrusa draft genome.</title>
        <authorList>
            <person name="Kono N."/>
            <person name="Arakawa K."/>
        </authorList>
    </citation>
    <scope>NUCLEOTIDE SEQUENCE [LARGE SCALE GENOMIC DNA]</scope>
</reference>
<proteinExistence type="predicted"/>
<accession>A0AAV4U5W3</accession>
<sequence length="75" mass="8427">MTLLAKSIHYCSRRVEGCPAIPSSSSVTQRRDGPNTKERTESNTIEEEGGGRVDLRLIGNVASVFHQPEEWLEWN</sequence>
<dbReference type="AlphaFoldDB" id="A0AAV4U5W3"/>